<proteinExistence type="inferred from homology"/>
<feature type="binding site" evidence="6">
    <location>
        <position position="182"/>
    </location>
    <ligand>
        <name>Mn(2+)</name>
        <dbReference type="ChEBI" id="CHEBI:29035"/>
    </ligand>
</feature>
<evidence type="ECO:0000259" key="9">
    <source>
        <dbReference type="Pfam" id="PF02777"/>
    </source>
</evidence>
<comment type="function">
    <text evidence="7">Destroys radicals which are normally produced within the cells and which are toxic to biological systems.</text>
</comment>
<dbReference type="PRINTS" id="PR01703">
    <property type="entry name" value="MNSODISMTASE"/>
</dbReference>
<dbReference type="EMBL" id="CP018092">
    <property type="protein sequence ID" value="ATS19618.1"/>
    <property type="molecule type" value="Genomic_DNA"/>
</dbReference>
<dbReference type="PIRSF" id="PIRSF000349">
    <property type="entry name" value="SODismutase"/>
    <property type="match status" value="1"/>
</dbReference>
<dbReference type="KEGG" id="slw:BRW62_10210"/>
<dbReference type="Gene3D" id="3.55.40.20">
    <property type="entry name" value="Iron/manganese superoxide dismutase, C-terminal domain"/>
    <property type="match status" value="1"/>
</dbReference>
<keyword evidence="4 6" id="KW-0479">Metal-binding</keyword>
<evidence type="ECO:0000256" key="1">
    <source>
        <dbReference type="ARBA" id="ARBA00008714"/>
    </source>
</evidence>
<evidence type="ECO:0000256" key="5">
    <source>
        <dbReference type="ARBA" id="ARBA00023002"/>
    </source>
</evidence>
<evidence type="ECO:0000313" key="11">
    <source>
        <dbReference type="Proteomes" id="UP000231057"/>
    </source>
</evidence>
<dbReference type="SUPFAM" id="SSF46609">
    <property type="entry name" value="Fe,Mn superoxide dismutase (SOD), N-terminal domain"/>
    <property type="match status" value="1"/>
</dbReference>
<accession>A0A2D2Q526</accession>
<dbReference type="Pfam" id="PF02777">
    <property type="entry name" value="Sod_Fe_C"/>
    <property type="match status" value="1"/>
</dbReference>
<dbReference type="SUPFAM" id="SSF54719">
    <property type="entry name" value="Fe,Mn superoxide dismutase (SOD), C-terminal domain"/>
    <property type="match status" value="1"/>
</dbReference>
<feature type="binding site" evidence="6">
    <location>
        <position position="178"/>
    </location>
    <ligand>
        <name>Mn(2+)</name>
        <dbReference type="ChEBI" id="CHEBI:29035"/>
    </ligand>
</feature>
<name>A0A2D2Q526_PARLV</name>
<reference evidence="10 11" key="1">
    <citation type="submission" date="2016-11" db="EMBL/GenBank/DDBJ databases">
        <title>Complete genome sequence of thermophilic cyanobacteria strain Synechococcus sp. PCC6715.</title>
        <authorList>
            <person name="Tang J."/>
            <person name="Daroch M."/>
            <person name="Liang Y."/>
            <person name="Jiang D."/>
            <person name="Shah M."/>
        </authorList>
    </citation>
    <scope>NUCLEOTIDE SEQUENCE [LARGE SCALE GENOMIC DNA]</scope>
    <source>
        <strain evidence="10 11">PCC 6715</strain>
    </source>
</reference>
<evidence type="ECO:0000256" key="7">
    <source>
        <dbReference type="RuleBase" id="RU000414"/>
    </source>
</evidence>
<dbReference type="EC" id="1.15.1.1" evidence="3 7"/>
<dbReference type="InterPro" id="IPR036314">
    <property type="entry name" value="SOD_C_sf"/>
</dbReference>
<reference evidence="11" key="2">
    <citation type="journal article" date="2022" name="Front. Microbiol.">
        <title>Comparative Genomic Analysis Revealed Distinct Molecular Components and Organization of CO2-Concentrating Mechanism in Thermophilic Cyanobacteria.</title>
        <authorList>
            <person name="Tang J."/>
            <person name="Zhou H."/>
            <person name="Yao D."/>
            <person name="Riaz S."/>
            <person name="You D."/>
            <person name="Klepacz-Smolka A."/>
            <person name="Daroch M."/>
        </authorList>
    </citation>
    <scope>NUCLEOTIDE SEQUENCE [LARGE SCALE GENOMIC DNA]</scope>
    <source>
        <strain evidence="11">PCC 6715</strain>
    </source>
</reference>
<keyword evidence="5 7" id="KW-0560">Oxidoreductase</keyword>
<dbReference type="InterPro" id="IPR019832">
    <property type="entry name" value="Mn/Fe_SOD_C"/>
</dbReference>
<dbReference type="GO" id="GO:0005737">
    <property type="term" value="C:cytoplasm"/>
    <property type="evidence" value="ECO:0007669"/>
    <property type="project" value="TreeGrafter"/>
</dbReference>
<dbReference type="InterPro" id="IPR019833">
    <property type="entry name" value="Mn/Fe_SOD_BS"/>
</dbReference>
<dbReference type="PANTHER" id="PTHR43595:SF2">
    <property type="entry name" value="SMALL RIBOSOMAL SUBUNIT PROTEIN MS42"/>
    <property type="match status" value="1"/>
</dbReference>
<dbReference type="FunFam" id="3.55.40.20:FF:000004">
    <property type="entry name" value="Superoxide dismutase [Fe]"/>
    <property type="match status" value="1"/>
</dbReference>
<evidence type="ECO:0000256" key="2">
    <source>
        <dbReference type="ARBA" id="ARBA00011738"/>
    </source>
</evidence>
<dbReference type="GO" id="GO:0046872">
    <property type="term" value="F:metal ion binding"/>
    <property type="evidence" value="ECO:0007669"/>
    <property type="project" value="UniProtKB-KW"/>
</dbReference>
<dbReference type="Pfam" id="PF00081">
    <property type="entry name" value="Sod_Fe_N"/>
    <property type="match status" value="1"/>
</dbReference>
<dbReference type="FunFam" id="1.10.287.990:FF:000001">
    <property type="entry name" value="Superoxide dismutase"/>
    <property type="match status" value="1"/>
</dbReference>
<evidence type="ECO:0000313" key="10">
    <source>
        <dbReference type="EMBL" id="ATS19618.1"/>
    </source>
</evidence>
<evidence type="ECO:0000256" key="3">
    <source>
        <dbReference type="ARBA" id="ARBA00012682"/>
    </source>
</evidence>
<comment type="subunit">
    <text evidence="2">Homodimer.</text>
</comment>
<gene>
    <name evidence="10" type="ORF">BRW62_10210</name>
</gene>
<dbReference type="InterPro" id="IPR019831">
    <property type="entry name" value="Mn/Fe_SOD_N"/>
</dbReference>
<dbReference type="InterPro" id="IPR036324">
    <property type="entry name" value="Mn/Fe_SOD_N_sf"/>
</dbReference>
<dbReference type="GO" id="GO:0004784">
    <property type="term" value="F:superoxide dismutase activity"/>
    <property type="evidence" value="ECO:0007669"/>
    <property type="project" value="UniProtKB-EC"/>
</dbReference>
<comment type="similarity">
    <text evidence="1 7">Belongs to the iron/manganese superoxide dismutase family.</text>
</comment>
<sequence length="218" mass="25091">MLPTSPAWAQDSPEPYTLPPLPYPYDALEPYIDAETMELHHDKHHAAYVKTLNRALAPYRQWQQLPIEDLLRHIGQLPAAIQTTVRNHGGGHANHSLFWQSMSPAGGGEPTGALADDIAATFGSFSEFQDQFQTAGLRQFGSGWVWLVLTPENRLKIYTTPNQDSPLMRGDIPLLGNDLWEHAYYLTYRNRRDQYLEAWWQVVNWPWLGDRYAQYRSR</sequence>
<feature type="binding site" evidence="6">
    <location>
        <position position="40"/>
    </location>
    <ligand>
        <name>Mn(2+)</name>
        <dbReference type="ChEBI" id="CHEBI:29035"/>
    </ligand>
</feature>
<dbReference type="Gene3D" id="1.10.287.990">
    <property type="entry name" value="Fe,Mn superoxide dismutase (SOD) domain"/>
    <property type="match status" value="1"/>
</dbReference>
<protein>
    <recommendedName>
        <fullName evidence="3 7">Superoxide dismutase</fullName>
        <ecNumber evidence="3 7">1.15.1.1</ecNumber>
    </recommendedName>
</protein>
<comment type="catalytic activity">
    <reaction evidence="7">
        <text>2 superoxide + 2 H(+) = H2O2 + O2</text>
        <dbReference type="Rhea" id="RHEA:20696"/>
        <dbReference type="ChEBI" id="CHEBI:15378"/>
        <dbReference type="ChEBI" id="CHEBI:15379"/>
        <dbReference type="ChEBI" id="CHEBI:16240"/>
        <dbReference type="ChEBI" id="CHEBI:18421"/>
        <dbReference type="EC" id="1.15.1.1"/>
    </reaction>
</comment>
<feature type="domain" description="Manganese/iron superoxide dismutase C-terminal" evidence="9">
    <location>
        <begin position="110"/>
        <end position="207"/>
    </location>
</feature>
<dbReference type="PROSITE" id="PS00088">
    <property type="entry name" value="SOD_MN"/>
    <property type="match status" value="1"/>
</dbReference>
<evidence type="ECO:0000256" key="4">
    <source>
        <dbReference type="ARBA" id="ARBA00022723"/>
    </source>
</evidence>
<organism evidence="10 11">
    <name type="scientific">Parathermosynechococcus lividus PCC 6715</name>
    <dbReference type="NCBI Taxonomy" id="1917166"/>
    <lineage>
        <taxon>Bacteria</taxon>
        <taxon>Bacillati</taxon>
        <taxon>Cyanobacteriota</taxon>
        <taxon>Cyanophyceae</taxon>
        <taxon>Acaryochloridales</taxon>
        <taxon>Thermosynechococcaceae</taxon>
        <taxon>Parathermosynechococcus</taxon>
    </lineage>
</organism>
<dbReference type="InterPro" id="IPR001189">
    <property type="entry name" value="Mn/Fe_SOD"/>
</dbReference>
<dbReference type="Proteomes" id="UP000231057">
    <property type="component" value="Chromosome"/>
</dbReference>
<feature type="binding site" evidence="6">
    <location>
        <position position="95"/>
    </location>
    <ligand>
        <name>Mn(2+)</name>
        <dbReference type="ChEBI" id="CHEBI:29035"/>
    </ligand>
</feature>
<keyword evidence="11" id="KW-1185">Reference proteome</keyword>
<evidence type="ECO:0000259" key="8">
    <source>
        <dbReference type="Pfam" id="PF00081"/>
    </source>
</evidence>
<dbReference type="AlphaFoldDB" id="A0A2D2Q526"/>
<evidence type="ECO:0000256" key="6">
    <source>
        <dbReference type="PIRSR" id="PIRSR000349-1"/>
    </source>
</evidence>
<dbReference type="PANTHER" id="PTHR43595">
    <property type="entry name" value="37S RIBOSOMAL PROTEIN S26, MITOCHONDRIAL"/>
    <property type="match status" value="1"/>
</dbReference>
<feature type="domain" description="Manganese/iron superoxide dismutase N-terminal" evidence="8">
    <location>
        <begin position="16"/>
        <end position="103"/>
    </location>
</feature>